<proteinExistence type="predicted"/>
<accession>A0A7Z0X0R3</accession>
<dbReference type="AlphaFoldDB" id="A0A7Z0X0R3"/>
<dbReference type="Proteomes" id="UP000185604">
    <property type="component" value="Unassembled WGS sequence"/>
</dbReference>
<comment type="caution">
    <text evidence="1">The sequence shown here is derived from an EMBL/GenBank/DDBJ whole genome shotgun (WGS) entry which is preliminary data.</text>
</comment>
<organism evidence="1 2">
    <name type="scientific">Bacillus paralicheniformis</name>
    <dbReference type="NCBI Taxonomy" id="1648923"/>
    <lineage>
        <taxon>Bacteria</taxon>
        <taxon>Bacillati</taxon>
        <taxon>Bacillota</taxon>
        <taxon>Bacilli</taxon>
        <taxon>Bacillales</taxon>
        <taxon>Bacillaceae</taxon>
        <taxon>Bacillus</taxon>
    </lineage>
</organism>
<name>A0A7Z0X0R3_9BACI</name>
<evidence type="ECO:0000313" key="1">
    <source>
        <dbReference type="EMBL" id="OLF97942.1"/>
    </source>
</evidence>
<sequence length="48" mass="5466">MKTLKTLSAGSELRHLSTYPDIPKLPDQAAFLFAFDNIHQNSNFILNF</sequence>
<dbReference type="EMBL" id="LKPO01000003">
    <property type="protein sequence ID" value="OLF97942.1"/>
    <property type="molecule type" value="Genomic_DNA"/>
</dbReference>
<reference evidence="1 2" key="1">
    <citation type="journal article" date="2016" name="Front. Microbiol.">
        <title>High-Level Heat Resistance of Spores of Bacillus amyloliquefaciens and Bacillus licheniformis Results from the Presence of a spoVA Operon in a Tn1546 Transposon.</title>
        <authorList>
            <person name="Berendsen E.M."/>
            <person name="Koning R.A."/>
            <person name="Boekhorst J."/>
            <person name="de Jong A."/>
            <person name="Kuipers O.P."/>
            <person name="Wells-Bennik M.H."/>
        </authorList>
    </citation>
    <scope>NUCLEOTIDE SEQUENCE [LARGE SCALE GENOMIC DNA]</scope>
    <source>
        <strain evidence="1 2">B4121</strain>
    </source>
</reference>
<gene>
    <name evidence="1" type="ORF">B4121_0569</name>
</gene>
<protein>
    <submittedName>
        <fullName evidence="1">Uncharacterized protein</fullName>
    </submittedName>
</protein>
<evidence type="ECO:0000313" key="2">
    <source>
        <dbReference type="Proteomes" id="UP000185604"/>
    </source>
</evidence>